<dbReference type="GO" id="GO:0003677">
    <property type="term" value="F:DNA binding"/>
    <property type="evidence" value="ECO:0007669"/>
    <property type="project" value="UniProtKB-UniRule"/>
</dbReference>
<dbReference type="GO" id="GO:0005634">
    <property type="term" value="C:nucleus"/>
    <property type="evidence" value="ECO:0007669"/>
    <property type="project" value="UniProtKB-SubCell"/>
</dbReference>
<dbReference type="SUPFAM" id="SSF46689">
    <property type="entry name" value="Homeodomain-like"/>
    <property type="match status" value="1"/>
</dbReference>
<accession>A0A1S3TSG3</accession>
<gene>
    <name evidence="14" type="primary">LOC106758280</name>
</gene>
<dbReference type="STRING" id="3916.A0A1S3TSG3"/>
<evidence type="ECO:0000256" key="10">
    <source>
        <dbReference type="RuleBase" id="RU000682"/>
    </source>
</evidence>
<sequence length="195" mass="22083">MGSRSAIRRESSRTHSVSRWSPTREQIAMLEDLYRQGMRTPNAEQIQEVTSRLRAYGHIQGKNVFYWFQNHKARQRQKQKLESIAHSNSFLPVSHPICQNVVCAPFYSQQSGMNFYPQPEKVVAAGGIVGTVVPFGMLKICDGQQIYQQLRQRVQPDYNINDKKTLTLFPLHPTGILKEKTANQGSSHASASGSH</sequence>
<dbReference type="InterPro" id="IPR044555">
    <property type="entry name" value="WUSCHEL-like"/>
</dbReference>
<dbReference type="KEGG" id="vra:106758280"/>
<keyword evidence="7 9" id="KW-0539">Nucleus</keyword>
<dbReference type="Gene3D" id="1.10.10.60">
    <property type="entry name" value="Homeodomain-like"/>
    <property type="match status" value="1"/>
</dbReference>
<evidence type="ECO:0000313" key="13">
    <source>
        <dbReference type="Proteomes" id="UP000087766"/>
    </source>
</evidence>
<dbReference type="CDD" id="cd00086">
    <property type="entry name" value="homeodomain"/>
    <property type="match status" value="1"/>
</dbReference>
<protein>
    <submittedName>
        <fullName evidence="14">WUSCHEL-related homeobox 4-like</fullName>
    </submittedName>
</protein>
<feature type="DNA-binding region" description="Homeobox" evidence="9">
    <location>
        <begin position="15"/>
        <end position="79"/>
    </location>
</feature>
<keyword evidence="5 9" id="KW-0371">Homeobox</keyword>
<dbReference type="PROSITE" id="PS50071">
    <property type="entry name" value="HOMEOBOX_2"/>
    <property type="match status" value="1"/>
</dbReference>
<comment type="similarity">
    <text evidence="8">Belongs to the WUS homeobox family.</text>
</comment>
<reference evidence="14" key="2">
    <citation type="submission" date="2025-08" db="UniProtKB">
        <authorList>
            <consortium name="RefSeq"/>
        </authorList>
    </citation>
    <scope>IDENTIFICATION</scope>
    <source>
        <tissue evidence="14">Leaf</tissue>
    </source>
</reference>
<dbReference type="GO" id="GO:0003700">
    <property type="term" value="F:DNA-binding transcription factor activity"/>
    <property type="evidence" value="ECO:0007669"/>
    <property type="project" value="InterPro"/>
</dbReference>
<dbReference type="GeneID" id="106758280"/>
<keyword evidence="4 9" id="KW-0238">DNA-binding</keyword>
<evidence type="ECO:0000256" key="4">
    <source>
        <dbReference type="ARBA" id="ARBA00023125"/>
    </source>
</evidence>
<dbReference type="OrthoDB" id="1896656at2759"/>
<dbReference type="AlphaFoldDB" id="A0A1S3TSG3"/>
<evidence type="ECO:0000256" key="8">
    <source>
        <dbReference type="ARBA" id="ARBA00024040"/>
    </source>
</evidence>
<evidence type="ECO:0000313" key="14">
    <source>
        <dbReference type="RefSeq" id="XP_014496704.1"/>
    </source>
</evidence>
<dbReference type="InterPro" id="IPR009057">
    <property type="entry name" value="Homeodomain-like_sf"/>
</dbReference>
<keyword evidence="3" id="KW-0805">Transcription regulation</keyword>
<evidence type="ECO:0000256" key="11">
    <source>
        <dbReference type="SAM" id="MobiDB-lite"/>
    </source>
</evidence>
<dbReference type="Pfam" id="PF00046">
    <property type="entry name" value="Homeodomain"/>
    <property type="match status" value="1"/>
</dbReference>
<feature type="region of interest" description="Disordered" evidence="11">
    <location>
        <begin position="1"/>
        <end position="21"/>
    </location>
</feature>
<evidence type="ECO:0000256" key="2">
    <source>
        <dbReference type="ARBA" id="ARBA00022473"/>
    </source>
</evidence>
<dbReference type="PANTHER" id="PTHR45940:SF6">
    <property type="entry name" value="WUSCHEL-RELATED HOMEOBOX 2"/>
    <property type="match status" value="1"/>
</dbReference>
<evidence type="ECO:0000259" key="12">
    <source>
        <dbReference type="PROSITE" id="PS50071"/>
    </source>
</evidence>
<keyword evidence="13" id="KW-1185">Reference proteome</keyword>
<dbReference type="SMART" id="SM00389">
    <property type="entry name" value="HOX"/>
    <property type="match status" value="1"/>
</dbReference>
<comment type="subcellular location">
    <subcellularLocation>
        <location evidence="1 9 10">Nucleus</location>
    </subcellularLocation>
</comment>
<dbReference type="FunFam" id="1.10.10.60:FF:000146">
    <property type="entry name" value="WUSCHEL-related homeobox 4"/>
    <property type="match status" value="1"/>
</dbReference>
<evidence type="ECO:0000256" key="6">
    <source>
        <dbReference type="ARBA" id="ARBA00023163"/>
    </source>
</evidence>
<keyword evidence="6" id="KW-0804">Transcription</keyword>
<keyword evidence="2" id="KW-0217">Developmental protein</keyword>
<evidence type="ECO:0000256" key="5">
    <source>
        <dbReference type="ARBA" id="ARBA00023155"/>
    </source>
</evidence>
<dbReference type="Proteomes" id="UP000087766">
    <property type="component" value="Chromosome 4"/>
</dbReference>
<dbReference type="Gramene" id="Vradi04g02170.1">
    <property type="protein sequence ID" value="Vradi04g02170.1"/>
    <property type="gene ID" value="Vradi04g02170"/>
</dbReference>
<evidence type="ECO:0000256" key="7">
    <source>
        <dbReference type="ARBA" id="ARBA00023242"/>
    </source>
</evidence>
<dbReference type="RefSeq" id="XP_014496704.1">
    <property type="nucleotide sequence ID" value="XM_014641218.1"/>
</dbReference>
<reference evidence="13" key="1">
    <citation type="journal article" date="2014" name="Nat. Commun.">
        <title>Genome sequence of mungbean and insights into evolution within Vigna species.</title>
        <authorList>
            <person name="Kang Y.J."/>
            <person name="Kim S.K."/>
            <person name="Kim M.Y."/>
            <person name="Lestari P."/>
            <person name="Kim K.H."/>
            <person name="Ha B.K."/>
            <person name="Jun T.H."/>
            <person name="Hwang W.J."/>
            <person name="Lee T."/>
            <person name="Lee J."/>
            <person name="Shim S."/>
            <person name="Yoon M.Y."/>
            <person name="Jang Y.E."/>
            <person name="Han K.S."/>
            <person name="Taeprayoon P."/>
            <person name="Yoon N."/>
            <person name="Somta P."/>
            <person name="Tanya P."/>
            <person name="Kim K.S."/>
            <person name="Gwag J.G."/>
            <person name="Moon J.K."/>
            <person name="Lee Y.H."/>
            <person name="Park B.S."/>
            <person name="Bombarely A."/>
            <person name="Doyle J.J."/>
            <person name="Jackson S.A."/>
            <person name="Schafleitner R."/>
            <person name="Srinives P."/>
            <person name="Varshney R.K."/>
            <person name="Lee S.H."/>
        </authorList>
    </citation>
    <scope>NUCLEOTIDE SEQUENCE [LARGE SCALE GENOMIC DNA]</scope>
    <source>
        <strain evidence="13">cv. VC1973A</strain>
    </source>
</reference>
<organism evidence="13 14">
    <name type="scientific">Vigna radiata var. radiata</name>
    <name type="common">Mung bean</name>
    <name type="synonym">Phaseolus aureus</name>
    <dbReference type="NCBI Taxonomy" id="3916"/>
    <lineage>
        <taxon>Eukaryota</taxon>
        <taxon>Viridiplantae</taxon>
        <taxon>Streptophyta</taxon>
        <taxon>Embryophyta</taxon>
        <taxon>Tracheophyta</taxon>
        <taxon>Spermatophyta</taxon>
        <taxon>Magnoliopsida</taxon>
        <taxon>eudicotyledons</taxon>
        <taxon>Gunneridae</taxon>
        <taxon>Pentapetalae</taxon>
        <taxon>rosids</taxon>
        <taxon>fabids</taxon>
        <taxon>Fabales</taxon>
        <taxon>Fabaceae</taxon>
        <taxon>Papilionoideae</taxon>
        <taxon>50 kb inversion clade</taxon>
        <taxon>NPAAA clade</taxon>
        <taxon>indigoferoid/millettioid clade</taxon>
        <taxon>Phaseoleae</taxon>
        <taxon>Vigna</taxon>
    </lineage>
</organism>
<evidence type="ECO:0000256" key="3">
    <source>
        <dbReference type="ARBA" id="ARBA00023015"/>
    </source>
</evidence>
<evidence type="ECO:0000256" key="9">
    <source>
        <dbReference type="PROSITE-ProRule" id="PRU00108"/>
    </source>
</evidence>
<evidence type="ECO:0000256" key="1">
    <source>
        <dbReference type="ARBA" id="ARBA00004123"/>
    </source>
</evidence>
<feature type="domain" description="Homeobox" evidence="12">
    <location>
        <begin position="13"/>
        <end position="78"/>
    </location>
</feature>
<dbReference type="GO" id="GO:0099402">
    <property type="term" value="P:plant organ development"/>
    <property type="evidence" value="ECO:0007669"/>
    <property type="project" value="InterPro"/>
</dbReference>
<dbReference type="InterPro" id="IPR001356">
    <property type="entry name" value="HD"/>
</dbReference>
<proteinExistence type="inferred from homology"/>
<name>A0A1S3TSG3_VIGRR</name>
<dbReference type="SMR" id="A0A1S3TSG3"/>
<dbReference type="PANTHER" id="PTHR45940">
    <property type="entry name" value="WUSCHEL-RELATED HOMEOBOX 1-RELATED"/>
    <property type="match status" value="1"/>
</dbReference>